<protein>
    <submittedName>
        <fullName evidence="2">(raccoon dog) hypothetical protein</fullName>
    </submittedName>
</protein>
<dbReference type="EMBL" id="CAJHUB010000676">
    <property type="protein sequence ID" value="CAD7675856.1"/>
    <property type="molecule type" value="Genomic_DNA"/>
</dbReference>
<gene>
    <name evidence="2" type="ORF">NYPRO_LOCUS8651</name>
</gene>
<evidence type="ECO:0000313" key="2">
    <source>
        <dbReference type="EMBL" id="CAD7675856.1"/>
    </source>
</evidence>
<keyword evidence="1" id="KW-1133">Transmembrane helix</keyword>
<comment type="caution">
    <text evidence="2">The sequence shown here is derived from an EMBL/GenBank/DDBJ whole genome shotgun (WGS) entry which is preliminary data.</text>
</comment>
<dbReference type="Proteomes" id="UP000645828">
    <property type="component" value="Unassembled WGS sequence"/>
</dbReference>
<reference evidence="2" key="1">
    <citation type="submission" date="2020-12" db="EMBL/GenBank/DDBJ databases">
        <authorList>
            <consortium name="Molecular Ecology Group"/>
        </authorList>
    </citation>
    <scope>NUCLEOTIDE SEQUENCE</scope>
    <source>
        <strain evidence="2">TBG_1078</strain>
    </source>
</reference>
<keyword evidence="1" id="KW-0472">Membrane</keyword>
<feature type="transmembrane region" description="Helical" evidence="1">
    <location>
        <begin position="12"/>
        <end position="31"/>
    </location>
</feature>
<proteinExistence type="predicted"/>
<keyword evidence="3" id="KW-1185">Reference proteome</keyword>
<name>A0A811YF54_NYCPR</name>
<sequence>MLEKITTESSKLCFPCFLLVGWLVGFCFFFVF</sequence>
<evidence type="ECO:0000256" key="1">
    <source>
        <dbReference type="SAM" id="Phobius"/>
    </source>
</evidence>
<accession>A0A811YF54</accession>
<dbReference type="AlphaFoldDB" id="A0A811YF54"/>
<organism evidence="2 3">
    <name type="scientific">Nyctereutes procyonoides</name>
    <name type="common">Raccoon dog</name>
    <name type="synonym">Canis procyonoides</name>
    <dbReference type="NCBI Taxonomy" id="34880"/>
    <lineage>
        <taxon>Eukaryota</taxon>
        <taxon>Metazoa</taxon>
        <taxon>Chordata</taxon>
        <taxon>Craniata</taxon>
        <taxon>Vertebrata</taxon>
        <taxon>Euteleostomi</taxon>
        <taxon>Mammalia</taxon>
        <taxon>Eutheria</taxon>
        <taxon>Laurasiatheria</taxon>
        <taxon>Carnivora</taxon>
        <taxon>Caniformia</taxon>
        <taxon>Canidae</taxon>
        <taxon>Nyctereutes</taxon>
    </lineage>
</organism>
<keyword evidence="1" id="KW-0812">Transmembrane</keyword>
<evidence type="ECO:0000313" key="3">
    <source>
        <dbReference type="Proteomes" id="UP000645828"/>
    </source>
</evidence>